<dbReference type="PANTHER" id="PTHR43194">
    <property type="entry name" value="HYDROLASE ALPHA/BETA FOLD FAMILY"/>
    <property type="match status" value="1"/>
</dbReference>
<dbReference type="PANTHER" id="PTHR43194:SF2">
    <property type="entry name" value="PEROXISOMAL MEMBRANE PROTEIN LPX1"/>
    <property type="match status" value="1"/>
</dbReference>
<name>A0ABN2F8U9_9ACTN</name>
<organism evidence="2 3">
    <name type="scientific">Kribbella alba</name>
    <dbReference type="NCBI Taxonomy" id="190197"/>
    <lineage>
        <taxon>Bacteria</taxon>
        <taxon>Bacillati</taxon>
        <taxon>Actinomycetota</taxon>
        <taxon>Actinomycetes</taxon>
        <taxon>Propionibacteriales</taxon>
        <taxon>Kribbellaceae</taxon>
        <taxon>Kribbella</taxon>
    </lineage>
</organism>
<dbReference type="SUPFAM" id="SSF53474">
    <property type="entry name" value="alpha/beta-Hydrolases"/>
    <property type="match status" value="1"/>
</dbReference>
<evidence type="ECO:0000259" key="1">
    <source>
        <dbReference type="Pfam" id="PF12697"/>
    </source>
</evidence>
<evidence type="ECO:0000313" key="3">
    <source>
        <dbReference type="Proteomes" id="UP001501319"/>
    </source>
</evidence>
<accession>A0ABN2F8U9</accession>
<dbReference type="Proteomes" id="UP001501319">
    <property type="component" value="Unassembled WGS sequence"/>
</dbReference>
<feature type="domain" description="AB hydrolase-1" evidence="1">
    <location>
        <begin position="81"/>
        <end position="279"/>
    </location>
</feature>
<dbReference type="InterPro" id="IPR000073">
    <property type="entry name" value="AB_hydrolase_1"/>
</dbReference>
<dbReference type="EMBL" id="BAAANE010000004">
    <property type="protein sequence ID" value="GAA1635687.1"/>
    <property type="molecule type" value="Genomic_DNA"/>
</dbReference>
<proteinExistence type="predicted"/>
<evidence type="ECO:0000313" key="2">
    <source>
        <dbReference type="EMBL" id="GAA1635687.1"/>
    </source>
</evidence>
<gene>
    <name evidence="2" type="ORF">GCM10009744_25770</name>
</gene>
<keyword evidence="3" id="KW-1185">Reference proteome</keyword>
<dbReference type="Gene3D" id="3.40.50.1820">
    <property type="entry name" value="alpha/beta hydrolase"/>
    <property type="match status" value="1"/>
</dbReference>
<reference evidence="2 3" key="1">
    <citation type="journal article" date="2019" name="Int. J. Syst. Evol. Microbiol.">
        <title>The Global Catalogue of Microorganisms (GCM) 10K type strain sequencing project: providing services to taxonomists for standard genome sequencing and annotation.</title>
        <authorList>
            <consortium name="The Broad Institute Genomics Platform"/>
            <consortium name="The Broad Institute Genome Sequencing Center for Infectious Disease"/>
            <person name="Wu L."/>
            <person name="Ma J."/>
        </authorList>
    </citation>
    <scope>NUCLEOTIDE SEQUENCE [LARGE SCALE GENOMIC DNA]</scope>
    <source>
        <strain evidence="2 3">JCM 14306</strain>
    </source>
</reference>
<protein>
    <recommendedName>
        <fullName evidence="1">AB hydrolase-1 domain-containing protein</fullName>
    </recommendedName>
</protein>
<sequence>MHLDPCATLANMAAIPDRLMRDAMATDAQSEASPQPLSETWIVLPGLAETPDEFGRVLELLPGLDVRVVDPWLTPVTSPPEELRSASGAGTPVRLVGHSIGGLAALRWMLTYPGEVERLVLVDTSLPSETGWRWFYPGARGDRLIRSVLRVLGRIGTPQLFGPGVRRLLIWVGSTANRDLLPKATARSRYGAADSWLRFWHELTWSWLLAAEVATLLARPGLAIPPTALLVATGGSSRFTAARWLAGQQSLAAALNATIQVYPDSAHLLHLDRPDAIAHAITPPR</sequence>
<dbReference type="InterPro" id="IPR029058">
    <property type="entry name" value="AB_hydrolase_fold"/>
</dbReference>
<dbReference type="Pfam" id="PF12697">
    <property type="entry name" value="Abhydrolase_6"/>
    <property type="match status" value="1"/>
</dbReference>
<comment type="caution">
    <text evidence="2">The sequence shown here is derived from an EMBL/GenBank/DDBJ whole genome shotgun (WGS) entry which is preliminary data.</text>
</comment>
<dbReference type="InterPro" id="IPR050228">
    <property type="entry name" value="Carboxylesterase_BioH"/>
</dbReference>